<dbReference type="InterPro" id="IPR013328">
    <property type="entry name" value="6PGD_dom2"/>
</dbReference>
<sequence length="319" mass="34737">MPERVAIVGAGVIGAAWAARWLLRGVDVAVTDPSATAPKVVAHVVDNARHAWTRMGIEPEREGALTFVDSIDAAVRDADIVQENVPEILELKKTILGQIEASVDAATLIASSTSGLKPSVLQADLRYPERLVVGHPFNPVYLLPMVEVVGGESTSSESISRAMALYDAAGMHPLHVRVEIDAFIADRLLEAVWREALWLVSDGVATTEEIDDVIRFGFGLRWSQMGLFENYRIAGGEGGMAHFISQFGPTLSWPWSKLTDTPELTDALTQRIGEQSDAQSGHHTIDELERIRDDNLVDILLALEANQWGAGQTVSKLRS</sequence>
<dbReference type="GO" id="GO:0047728">
    <property type="term" value="F:carnitine 3-dehydrogenase activity"/>
    <property type="evidence" value="ECO:0007669"/>
    <property type="project" value="UniProtKB-EC"/>
</dbReference>
<dbReference type="HAMAP" id="MF_02129">
    <property type="entry name" value="L_carnitine_dehydrog"/>
    <property type="match status" value="1"/>
</dbReference>
<evidence type="ECO:0000256" key="2">
    <source>
        <dbReference type="ARBA" id="ARBA00004855"/>
    </source>
</evidence>
<dbReference type="GO" id="GO:0070403">
    <property type="term" value="F:NAD+ binding"/>
    <property type="evidence" value="ECO:0007669"/>
    <property type="project" value="InterPro"/>
</dbReference>
<dbReference type="InterPro" id="IPR026578">
    <property type="entry name" value="L-carnitine_dehydrogenase"/>
</dbReference>
<dbReference type="SUPFAM" id="SSF51735">
    <property type="entry name" value="NAD(P)-binding Rossmann-fold domains"/>
    <property type="match status" value="1"/>
</dbReference>
<feature type="domain" description="3-hydroxyacyl-CoA dehydrogenase C-terminal" evidence="8">
    <location>
        <begin position="183"/>
        <end position="250"/>
    </location>
</feature>
<name>A0A381PPM1_9ZZZZ</name>
<proteinExistence type="inferred from homology"/>
<dbReference type="Pfam" id="PF00725">
    <property type="entry name" value="3HCDH"/>
    <property type="match status" value="1"/>
</dbReference>
<keyword evidence="7" id="KW-0520">NAD</keyword>
<dbReference type="Pfam" id="PF02737">
    <property type="entry name" value="3HCDH_N"/>
    <property type="match status" value="1"/>
</dbReference>
<dbReference type="InterPro" id="IPR008927">
    <property type="entry name" value="6-PGluconate_DH-like_C_sf"/>
</dbReference>
<dbReference type="GO" id="GO:0005737">
    <property type="term" value="C:cytoplasm"/>
    <property type="evidence" value="ECO:0007669"/>
    <property type="project" value="UniProtKB-SubCell"/>
</dbReference>
<reference evidence="10" key="1">
    <citation type="submission" date="2018-05" db="EMBL/GenBank/DDBJ databases">
        <authorList>
            <person name="Lanie J.A."/>
            <person name="Ng W.-L."/>
            <person name="Kazmierczak K.M."/>
            <person name="Andrzejewski T.M."/>
            <person name="Davidsen T.M."/>
            <person name="Wayne K.J."/>
            <person name="Tettelin H."/>
            <person name="Glass J.I."/>
            <person name="Rusch D."/>
            <person name="Podicherti R."/>
            <person name="Tsui H.-C.T."/>
            <person name="Winkler M.E."/>
        </authorList>
    </citation>
    <scope>NUCLEOTIDE SEQUENCE</scope>
</reference>
<dbReference type="PANTHER" id="PTHR48075">
    <property type="entry name" value="3-HYDROXYACYL-COA DEHYDROGENASE FAMILY PROTEIN"/>
    <property type="match status" value="1"/>
</dbReference>
<dbReference type="EC" id="1.1.1.108" evidence="4"/>
<dbReference type="GO" id="GO:0006631">
    <property type="term" value="P:fatty acid metabolic process"/>
    <property type="evidence" value="ECO:0007669"/>
    <property type="project" value="InterPro"/>
</dbReference>
<feature type="domain" description="3-hydroxyacyl-CoA dehydrogenase NAD binding" evidence="9">
    <location>
        <begin position="5"/>
        <end position="177"/>
    </location>
</feature>
<comment type="subcellular location">
    <subcellularLocation>
        <location evidence="1">Cytoplasm</location>
    </subcellularLocation>
</comment>
<dbReference type="UniPathway" id="UPA00117"/>
<dbReference type="PIRSF" id="PIRSF000105">
    <property type="entry name" value="HCDH"/>
    <property type="match status" value="1"/>
</dbReference>
<keyword evidence="6" id="KW-0560">Oxidoreductase</keyword>
<dbReference type="InterPro" id="IPR022694">
    <property type="entry name" value="3-OHacyl-CoA_DH"/>
</dbReference>
<dbReference type="GO" id="GO:0009437">
    <property type="term" value="P:carnitine metabolic process"/>
    <property type="evidence" value="ECO:0007669"/>
    <property type="project" value="UniProtKB-UniPathway"/>
</dbReference>
<evidence type="ECO:0000256" key="4">
    <source>
        <dbReference type="ARBA" id="ARBA00012956"/>
    </source>
</evidence>
<evidence type="ECO:0000259" key="8">
    <source>
        <dbReference type="Pfam" id="PF00725"/>
    </source>
</evidence>
<accession>A0A381PPM1</accession>
<keyword evidence="5" id="KW-0963">Cytoplasm</keyword>
<evidence type="ECO:0000256" key="7">
    <source>
        <dbReference type="ARBA" id="ARBA00023027"/>
    </source>
</evidence>
<dbReference type="PANTHER" id="PTHR48075:SF5">
    <property type="entry name" value="3-HYDROXYBUTYRYL-COA DEHYDROGENASE"/>
    <property type="match status" value="1"/>
</dbReference>
<evidence type="ECO:0000256" key="6">
    <source>
        <dbReference type="ARBA" id="ARBA00023002"/>
    </source>
</evidence>
<evidence type="ECO:0000256" key="5">
    <source>
        <dbReference type="ARBA" id="ARBA00022490"/>
    </source>
</evidence>
<evidence type="ECO:0000256" key="3">
    <source>
        <dbReference type="ARBA" id="ARBA00011738"/>
    </source>
</evidence>
<dbReference type="InterPro" id="IPR006108">
    <property type="entry name" value="3HC_DH_C"/>
</dbReference>
<dbReference type="AlphaFoldDB" id="A0A381PPM1"/>
<comment type="pathway">
    <text evidence="2">Amine and polyamine metabolism; carnitine metabolism.</text>
</comment>
<dbReference type="SUPFAM" id="SSF48179">
    <property type="entry name" value="6-phosphogluconate dehydrogenase C-terminal domain-like"/>
    <property type="match status" value="1"/>
</dbReference>
<gene>
    <name evidence="10" type="ORF">METZ01_LOCUS20267</name>
</gene>
<evidence type="ECO:0000259" key="9">
    <source>
        <dbReference type="Pfam" id="PF02737"/>
    </source>
</evidence>
<organism evidence="10">
    <name type="scientific">marine metagenome</name>
    <dbReference type="NCBI Taxonomy" id="408172"/>
    <lineage>
        <taxon>unclassified sequences</taxon>
        <taxon>metagenomes</taxon>
        <taxon>ecological metagenomes</taxon>
    </lineage>
</organism>
<evidence type="ECO:0000313" key="10">
    <source>
        <dbReference type="EMBL" id="SUZ67413.1"/>
    </source>
</evidence>
<dbReference type="InterPro" id="IPR006176">
    <property type="entry name" value="3-OHacyl-CoA_DH_NAD-bd"/>
</dbReference>
<evidence type="ECO:0000256" key="1">
    <source>
        <dbReference type="ARBA" id="ARBA00004496"/>
    </source>
</evidence>
<dbReference type="Gene3D" id="1.10.1040.10">
    <property type="entry name" value="N-(1-d-carboxylethyl)-l-norvaline Dehydrogenase, domain 2"/>
    <property type="match status" value="1"/>
</dbReference>
<dbReference type="InterPro" id="IPR036291">
    <property type="entry name" value="NAD(P)-bd_dom_sf"/>
</dbReference>
<protein>
    <recommendedName>
        <fullName evidence="4">carnitine 3-dehydrogenase</fullName>
        <ecNumber evidence="4">1.1.1.108</ecNumber>
    </recommendedName>
</protein>
<dbReference type="Gene3D" id="3.40.50.720">
    <property type="entry name" value="NAD(P)-binding Rossmann-like Domain"/>
    <property type="match status" value="1"/>
</dbReference>
<dbReference type="EMBL" id="UINC01001011">
    <property type="protein sequence ID" value="SUZ67413.1"/>
    <property type="molecule type" value="Genomic_DNA"/>
</dbReference>
<comment type="subunit">
    <text evidence="3">Homodimer.</text>
</comment>